<evidence type="ECO:0000313" key="2">
    <source>
        <dbReference type="Proteomes" id="UP000694544"/>
    </source>
</evidence>
<dbReference type="Proteomes" id="UP000694544">
    <property type="component" value="Unplaced"/>
</dbReference>
<reference evidence="1" key="2">
    <citation type="submission" date="2025-09" db="UniProtKB">
        <authorList>
            <consortium name="Ensembl"/>
        </authorList>
    </citation>
    <scope>IDENTIFICATION</scope>
</reference>
<dbReference type="Ensembl" id="ENSMMST00000019672.1">
    <property type="protein sequence ID" value="ENSMMSP00000017797.1"/>
    <property type="gene ID" value="ENSMMSG00000013511.1"/>
</dbReference>
<sequence length="101" mass="11132">AHHGAGQWPALPVSRVAELEANLPYRCKVHFSDPSELHCFQLPCTGVAKDVLSAVHRLALRTPLQSVIGGEFSQLLPRMSALLRCRETSQSTEPFTVELLL</sequence>
<proteinExistence type="predicted"/>
<reference evidence="1" key="1">
    <citation type="submission" date="2025-08" db="UniProtKB">
        <authorList>
            <consortium name="Ensembl"/>
        </authorList>
    </citation>
    <scope>IDENTIFICATION</scope>
</reference>
<dbReference type="GeneTree" id="ENSGT00990000203969"/>
<name>A0A8C6FMW3_MOSMO</name>
<dbReference type="AlphaFoldDB" id="A0A8C6FMW3"/>
<protein>
    <submittedName>
        <fullName evidence="1">Uncharacterized protein</fullName>
    </submittedName>
</protein>
<keyword evidence="2" id="KW-1185">Reference proteome</keyword>
<evidence type="ECO:0000313" key="1">
    <source>
        <dbReference type="Ensembl" id="ENSMMSP00000017797.1"/>
    </source>
</evidence>
<organism evidence="1 2">
    <name type="scientific">Moschus moschiferus</name>
    <name type="common">Siberian musk deer</name>
    <name type="synonym">Moschus sibiricus</name>
    <dbReference type="NCBI Taxonomy" id="68415"/>
    <lineage>
        <taxon>Eukaryota</taxon>
        <taxon>Metazoa</taxon>
        <taxon>Chordata</taxon>
        <taxon>Craniata</taxon>
        <taxon>Vertebrata</taxon>
        <taxon>Euteleostomi</taxon>
        <taxon>Mammalia</taxon>
        <taxon>Eutheria</taxon>
        <taxon>Laurasiatheria</taxon>
        <taxon>Artiodactyla</taxon>
        <taxon>Ruminantia</taxon>
        <taxon>Pecora</taxon>
        <taxon>Moschidae</taxon>
        <taxon>Moschus</taxon>
    </lineage>
</organism>
<accession>A0A8C6FMW3</accession>